<proteinExistence type="predicted"/>
<dbReference type="Proteomes" id="UP000037035">
    <property type="component" value="Unassembled WGS sequence"/>
</dbReference>
<dbReference type="EMBL" id="LAVV01007828">
    <property type="protein sequence ID" value="KNZ54639.1"/>
    <property type="molecule type" value="Genomic_DNA"/>
</dbReference>
<dbReference type="AlphaFoldDB" id="A0A0L6V1L3"/>
<feature type="region of interest" description="Disordered" evidence="1">
    <location>
        <begin position="1"/>
        <end position="27"/>
    </location>
</feature>
<reference evidence="2 3" key="1">
    <citation type="submission" date="2015-08" db="EMBL/GenBank/DDBJ databases">
        <title>Next Generation Sequencing and Analysis of the Genome of Puccinia sorghi L Schw, the Causal Agent of Maize Common Rust.</title>
        <authorList>
            <person name="Rochi L."/>
            <person name="Burguener G."/>
            <person name="Darino M."/>
            <person name="Turjanski A."/>
            <person name="Kreff E."/>
            <person name="Dieguez M.J."/>
            <person name="Sacco F."/>
        </authorList>
    </citation>
    <scope>NUCLEOTIDE SEQUENCE [LARGE SCALE GENOMIC DNA]</scope>
    <source>
        <strain evidence="2 3">RO10H11247</strain>
    </source>
</reference>
<evidence type="ECO:0000313" key="3">
    <source>
        <dbReference type="Proteomes" id="UP000037035"/>
    </source>
</evidence>
<comment type="caution">
    <text evidence="2">The sequence shown here is derived from an EMBL/GenBank/DDBJ whole genome shotgun (WGS) entry which is preliminary data.</text>
</comment>
<evidence type="ECO:0000313" key="2">
    <source>
        <dbReference type="EMBL" id="KNZ54639.1"/>
    </source>
</evidence>
<feature type="compositionally biased region" description="Polar residues" evidence="1">
    <location>
        <begin position="1"/>
        <end position="11"/>
    </location>
</feature>
<keyword evidence="3" id="KW-1185">Reference proteome</keyword>
<name>A0A0L6V1L3_9BASI</name>
<sequence length="59" mass="6491">MTDPSKSTKSRVQAKAQEDSLALSYGPDEERVDNITAWIIKVYGSGTKSMRVKHPLGPD</sequence>
<accession>A0A0L6V1L3</accession>
<evidence type="ECO:0000256" key="1">
    <source>
        <dbReference type="SAM" id="MobiDB-lite"/>
    </source>
</evidence>
<dbReference type="VEuPathDB" id="FungiDB:VP01_2894g1"/>
<protein>
    <submittedName>
        <fullName evidence="2">Uncharacterized protein</fullName>
    </submittedName>
</protein>
<gene>
    <name evidence="2" type="ORF">VP01_2894g1</name>
</gene>
<organism evidence="2 3">
    <name type="scientific">Puccinia sorghi</name>
    <dbReference type="NCBI Taxonomy" id="27349"/>
    <lineage>
        <taxon>Eukaryota</taxon>
        <taxon>Fungi</taxon>
        <taxon>Dikarya</taxon>
        <taxon>Basidiomycota</taxon>
        <taxon>Pucciniomycotina</taxon>
        <taxon>Pucciniomycetes</taxon>
        <taxon>Pucciniales</taxon>
        <taxon>Pucciniaceae</taxon>
        <taxon>Puccinia</taxon>
    </lineage>
</organism>